<reference evidence="2" key="1">
    <citation type="submission" date="2023-10" db="EMBL/GenBank/DDBJ databases">
        <authorList>
            <person name="Chen Y."/>
            <person name="Shah S."/>
            <person name="Dougan E. K."/>
            <person name="Thang M."/>
            <person name="Chan C."/>
        </authorList>
    </citation>
    <scope>NUCLEOTIDE SEQUENCE [LARGE SCALE GENOMIC DNA]</scope>
</reference>
<gene>
    <name evidence="2" type="ORF">PCOR1329_LOCUS68463</name>
</gene>
<dbReference type="Proteomes" id="UP001189429">
    <property type="component" value="Unassembled WGS sequence"/>
</dbReference>
<dbReference type="EMBL" id="CAUYUJ010018935">
    <property type="protein sequence ID" value="CAK0887391.1"/>
    <property type="molecule type" value="Genomic_DNA"/>
</dbReference>
<organism evidence="2 3">
    <name type="scientific">Prorocentrum cordatum</name>
    <dbReference type="NCBI Taxonomy" id="2364126"/>
    <lineage>
        <taxon>Eukaryota</taxon>
        <taxon>Sar</taxon>
        <taxon>Alveolata</taxon>
        <taxon>Dinophyceae</taxon>
        <taxon>Prorocentrales</taxon>
        <taxon>Prorocentraceae</taxon>
        <taxon>Prorocentrum</taxon>
    </lineage>
</organism>
<protein>
    <submittedName>
        <fullName evidence="2">Uncharacterized protein</fullName>
    </submittedName>
</protein>
<name>A0ABN9WLC8_9DINO</name>
<feature type="region of interest" description="Disordered" evidence="1">
    <location>
        <begin position="41"/>
        <end position="127"/>
    </location>
</feature>
<proteinExistence type="predicted"/>
<sequence>MPRRWGAQANNTPVYIGAPLNRRAPLGDAVRRAHELLSCSQAPSRCEKNHDGKTSSLARRRAVRGAAPPARALSWAGARPASRRGARRPRAAAARRALSSGISLAPPPPARWGTASARPAITGSCVS</sequence>
<feature type="compositionally biased region" description="Low complexity" evidence="1">
    <location>
        <begin position="64"/>
        <end position="80"/>
    </location>
</feature>
<evidence type="ECO:0000313" key="2">
    <source>
        <dbReference type="EMBL" id="CAK0887391.1"/>
    </source>
</evidence>
<comment type="caution">
    <text evidence="2">The sequence shown here is derived from an EMBL/GenBank/DDBJ whole genome shotgun (WGS) entry which is preliminary data.</text>
</comment>
<accession>A0ABN9WLC8</accession>
<evidence type="ECO:0000313" key="3">
    <source>
        <dbReference type="Proteomes" id="UP001189429"/>
    </source>
</evidence>
<feature type="compositionally biased region" description="Basic residues" evidence="1">
    <location>
        <begin position="81"/>
        <end position="90"/>
    </location>
</feature>
<evidence type="ECO:0000256" key="1">
    <source>
        <dbReference type="SAM" id="MobiDB-lite"/>
    </source>
</evidence>
<keyword evidence="3" id="KW-1185">Reference proteome</keyword>